<dbReference type="PANTHER" id="PTHR23086:SF126">
    <property type="entry name" value="PIPK DOMAIN-CONTAINING PROTEIN"/>
    <property type="match status" value="1"/>
</dbReference>
<dbReference type="InterPro" id="IPR027483">
    <property type="entry name" value="PInositol-4-P-4/5-kinase_C_sf"/>
</dbReference>
<dbReference type="InterPro" id="IPR002498">
    <property type="entry name" value="PInositol-4-P-4/5-kinase_core"/>
</dbReference>
<name>A0A2P7YF28_9PEZI</name>
<dbReference type="InterPro" id="IPR023610">
    <property type="entry name" value="PInositol-4/5-P-5/4-kinase"/>
</dbReference>
<feature type="domain" description="PIPK" evidence="2">
    <location>
        <begin position="1"/>
        <end position="358"/>
    </location>
</feature>
<dbReference type="Pfam" id="PF01504">
    <property type="entry name" value="PIP5K"/>
    <property type="match status" value="1"/>
</dbReference>
<dbReference type="SMART" id="SM00330">
    <property type="entry name" value="PIPKc"/>
    <property type="match status" value="1"/>
</dbReference>
<reference evidence="3 4" key="1">
    <citation type="submission" date="2017-05" db="EMBL/GenBank/DDBJ databases">
        <title>Draft genome sequence of Elsinoe australis.</title>
        <authorList>
            <person name="Cheng Q."/>
        </authorList>
    </citation>
    <scope>NUCLEOTIDE SEQUENCE [LARGE SCALE GENOMIC DNA]</scope>
    <source>
        <strain evidence="3 4">NL1</strain>
    </source>
</reference>
<dbReference type="Gene3D" id="3.30.810.10">
    <property type="entry name" value="2-Layer Sandwich"/>
    <property type="match status" value="1"/>
</dbReference>
<gene>
    <name evidence="3" type="ORF">B9Z65_8903</name>
</gene>
<dbReference type="PROSITE" id="PS51455">
    <property type="entry name" value="PIPK"/>
    <property type="match status" value="1"/>
</dbReference>
<evidence type="ECO:0000313" key="4">
    <source>
        <dbReference type="Proteomes" id="UP000243723"/>
    </source>
</evidence>
<accession>A0A2P7YF28</accession>
<dbReference type="GO" id="GO:0005524">
    <property type="term" value="F:ATP binding"/>
    <property type="evidence" value="ECO:0007669"/>
    <property type="project" value="UniProtKB-UniRule"/>
</dbReference>
<dbReference type="PANTHER" id="PTHR23086">
    <property type="entry name" value="PHOSPHATIDYLINOSITOL-4-PHOSPHATE 5-KINASE"/>
    <property type="match status" value="1"/>
</dbReference>
<dbReference type="OrthoDB" id="70770at2759"/>
<dbReference type="EMBL" id="NHZQ01000447">
    <property type="protein sequence ID" value="PSK34577.1"/>
    <property type="molecule type" value="Genomic_DNA"/>
</dbReference>
<proteinExistence type="predicted"/>
<evidence type="ECO:0000259" key="2">
    <source>
        <dbReference type="PROSITE" id="PS51455"/>
    </source>
</evidence>
<protein>
    <recommendedName>
        <fullName evidence="2">PIPK domain-containing protein</fullName>
    </recommendedName>
</protein>
<dbReference type="GO" id="GO:0046854">
    <property type="term" value="P:phosphatidylinositol phosphate biosynthetic process"/>
    <property type="evidence" value="ECO:0007669"/>
    <property type="project" value="TreeGrafter"/>
</dbReference>
<dbReference type="InterPro" id="IPR027484">
    <property type="entry name" value="PInositol-4-P-5-kinase_N"/>
</dbReference>
<evidence type="ECO:0000313" key="3">
    <source>
        <dbReference type="EMBL" id="PSK34577.1"/>
    </source>
</evidence>
<dbReference type="AlphaFoldDB" id="A0A2P7YF28"/>
<dbReference type="SUPFAM" id="SSF56104">
    <property type="entry name" value="SAICAR synthase-like"/>
    <property type="match status" value="1"/>
</dbReference>
<keyword evidence="1" id="KW-0547">Nucleotide-binding</keyword>
<comment type="caution">
    <text evidence="3">The sequence shown here is derived from an EMBL/GenBank/DDBJ whole genome shotgun (WGS) entry which is preliminary data.</text>
</comment>
<keyword evidence="1" id="KW-0808">Transferase</keyword>
<keyword evidence="1" id="KW-0418">Kinase</keyword>
<dbReference type="GO" id="GO:0016308">
    <property type="term" value="F:1-phosphatidylinositol-4-phosphate 5-kinase activity"/>
    <property type="evidence" value="ECO:0007669"/>
    <property type="project" value="TreeGrafter"/>
</dbReference>
<keyword evidence="1" id="KW-0067">ATP-binding</keyword>
<dbReference type="GO" id="GO:0005886">
    <property type="term" value="C:plasma membrane"/>
    <property type="evidence" value="ECO:0007669"/>
    <property type="project" value="TreeGrafter"/>
</dbReference>
<dbReference type="Proteomes" id="UP000243723">
    <property type="component" value="Unassembled WGS sequence"/>
</dbReference>
<keyword evidence="4" id="KW-1185">Reference proteome</keyword>
<sequence>MARQKSIARCVVRGITRDTSSEANKKSSIGRVLAAFAALFALYQVPLDKYKPEVFAKLRHDSWSIDEAGYVDSFITEDKKDGAALQTMGDMGFSGSTFFSTRNQRYLVKSIPRHFEHSFFREDLLDPYAEHMTKHLDSALVRICDTLSATHHAIGIPFGLAPSHHIIMENILYGKANHEDENDPKWDSFDLKPTSYFFPERDIASGKLTSEATKSRLADEFDGKMVLTREQSADFLNILERDTKLLQDCNAVDYSLFLVRITTKAKDPFQDPSIVPEEQPFAPPSPPSWRTGVVSPDGNHVFRASILDFFWAKHKMQPKVMTGLIKAWNMIDRQGPMSITTTPEEYRNRFLEMVKELIEIRE</sequence>
<evidence type="ECO:0000256" key="1">
    <source>
        <dbReference type="PROSITE-ProRule" id="PRU00781"/>
    </source>
</evidence>
<dbReference type="Gene3D" id="3.30.800.10">
    <property type="entry name" value="Phosphatidylinositol Phosphate Kinase II Beta"/>
    <property type="match status" value="1"/>
</dbReference>
<dbReference type="STRING" id="40998.A0A2P7YF28"/>
<organism evidence="3 4">
    <name type="scientific">Elsinoe australis</name>
    <dbReference type="NCBI Taxonomy" id="40998"/>
    <lineage>
        <taxon>Eukaryota</taxon>
        <taxon>Fungi</taxon>
        <taxon>Dikarya</taxon>
        <taxon>Ascomycota</taxon>
        <taxon>Pezizomycotina</taxon>
        <taxon>Dothideomycetes</taxon>
        <taxon>Dothideomycetidae</taxon>
        <taxon>Myriangiales</taxon>
        <taxon>Elsinoaceae</taxon>
        <taxon>Elsinoe</taxon>
    </lineage>
</organism>